<accession>A0A5N6PTK5</accession>
<keyword evidence="4" id="KW-1185">Reference proteome</keyword>
<feature type="signal peptide" evidence="2">
    <location>
        <begin position="1"/>
        <end position="25"/>
    </location>
</feature>
<evidence type="ECO:0000256" key="1">
    <source>
        <dbReference type="SAM" id="MobiDB-lite"/>
    </source>
</evidence>
<reference evidence="3 4" key="1">
    <citation type="submission" date="2019-05" db="EMBL/GenBank/DDBJ databases">
        <title>Mikania micrantha, genome provides insights into the molecular mechanism of rapid growth.</title>
        <authorList>
            <person name="Liu B."/>
        </authorList>
    </citation>
    <scope>NUCLEOTIDE SEQUENCE [LARGE SCALE GENOMIC DNA]</scope>
    <source>
        <strain evidence="3">NLD-2019</strain>
        <tissue evidence="3">Leaf</tissue>
    </source>
</reference>
<dbReference type="EMBL" id="SZYD01000002">
    <property type="protein sequence ID" value="KAD7116692.1"/>
    <property type="molecule type" value="Genomic_DNA"/>
</dbReference>
<organism evidence="3 4">
    <name type="scientific">Mikania micrantha</name>
    <name type="common">bitter vine</name>
    <dbReference type="NCBI Taxonomy" id="192012"/>
    <lineage>
        <taxon>Eukaryota</taxon>
        <taxon>Viridiplantae</taxon>
        <taxon>Streptophyta</taxon>
        <taxon>Embryophyta</taxon>
        <taxon>Tracheophyta</taxon>
        <taxon>Spermatophyta</taxon>
        <taxon>Magnoliopsida</taxon>
        <taxon>eudicotyledons</taxon>
        <taxon>Gunneridae</taxon>
        <taxon>Pentapetalae</taxon>
        <taxon>asterids</taxon>
        <taxon>campanulids</taxon>
        <taxon>Asterales</taxon>
        <taxon>Asteraceae</taxon>
        <taxon>Asteroideae</taxon>
        <taxon>Heliantheae alliance</taxon>
        <taxon>Eupatorieae</taxon>
        <taxon>Mikania</taxon>
    </lineage>
</organism>
<evidence type="ECO:0000313" key="3">
    <source>
        <dbReference type="EMBL" id="KAD7116692.1"/>
    </source>
</evidence>
<dbReference type="OrthoDB" id="10438267at2759"/>
<sequence length="112" mass="12260">MAPQVSSKLVLVLFFIILLIVPSSGTSRGHTMLQPEHRRKHNDAVSNNPSLLFNMLPKGKPVPPSGPSKRHNSVPSSQPPASCEWLVVTAPNYLQSRASIAAPDIFDLKQRL</sequence>
<feature type="region of interest" description="Disordered" evidence="1">
    <location>
        <begin position="26"/>
        <end position="80"/>
    </location>
</feature>
<protein>
    <submittedName>
        <fullName evidence="3">Uncharacterized protein</fullName>
    </submittedName>
</protein>
<comment type="caution">
    <text evidence="3">The sequence shown here is derived from an EMBL/GenBank/DDBJ whole genome shotgun (WGS) entry which is preliminary data.</text>
</comment>
<keyword evidence="2" id="KW-0732">Signal</keyword>
<dbReference type="Proteomes" id="UP000326396">
    <property type="component" value="Linkage Group LG10"/>
</dbReference>
<proteinExistence type="predicted"/>
<evidence type="ECO:0000256" key="2">
    <source>
        <dbReference type="SAM" id="SignalP"/>
    </source>
</evidence>
<name>A0A5N6PTK5_9ASTR</name>
<evidence type="ECO:0000313" key="4">
    <source>
        <dbReference type="Proteomes" id="UP000326396"/>
    </source>
</evidence>
<gene>
    <name evidence="3" type="ORF">E3N88_03960</name>
</gene>
<dbReference type="AlphaFoldDB" id="A0A5N6PTK5"/>
<feature type="chain" id="PRO_5024369761" evidence="2">
    <location>
        <begin position="26"/>
        <end position="112"/>
    </location>
</feature>